<evidence type="ECO:0000256" key="13">
    <source>
        <dbReference type="ARBA" id="ARBA00023157"/>
    </source>
</evidence>
<evidence type="ECO:0000256" key="11">
    <source>
        <dbReference type="ARBA" id="ARBA00022989"/>
    </source>
</evidence>
<dbReference type="FunFam" id="3.30.200.20:FF:000330">
    <property type="entry name" value="G-type lectin S-receptor-like serine/threonine-protein kinase At4g03230"/>
    <property type="match status" value="1"/>
</dbReference>
<organism evidence="19 20">
    <name type="scientific">Nelumbo nucifera</name>
    <name type="common">Sacred lotus</name>
    <dbReference type="NCBI Taxonomy" id="4432"/>
    <lineage>
        <taxon>Eukaryota</taxon>
        <taxon>Viridiplantae</taxon>
        <taxon>Streptophyta</taxon>
        <taxon>Embryophyta</taxon>
        <taxon>Tracheophyta</taxon>
        <taxon>Spermatophyta</taxon>
        <taxon>Magnoliopsida</taxon>
        <taxon>Proteales</taxon>
        <taxon>Nelumbonaceae</taxon>
        <taxon>Nelumbo</taxon>
    </lineage>
</organism>
<accession>A0A1U8Q1X1</accession>
<evidence type="ECO:0000256" key="8">
    <source>
        <dbReference type="ARBA" id="ARBA00022741"/>
    </source>
</evidence>
<keyword evidence="4" id="KW-0723">Serine/threonine-protein kinase</keyword>
<dbReference type="Gene3D" id="3.30.200.20">
    <property type="entry name" value="Phosphorylase Kinase, domain 1"/>
    <property type="match status" value="1"/>
</dbReference>
<protein>
    <submittedName>
        <fullName evidence="20">L-type lectin-domain containing receptor kinase II.2</fullName>
    </submittedName>
</protein>
<keyword evidence="12" id="KW-0472">Membrane</keyword>
<dbReference type="InterPro" id="IPR011009">
    <property type="entry name" value="Kinase-like_dom_sf"/>
</dbReference>
<keyword evidence="9 20" id="KW-0418">Kinase</keyword>
<keyword evidence="8" id="KW-0547">Nucleotide-binding</keyword>
<gene>
    <name evidence="20" type="primary">LOC104590307</name>
</gene>
<dbReference type="PANTHER" id="PTHR27002:SF851">
    <property type="entry name" value="G-TYPE LECTIN S-RECEPTOR-LIKE SERINE_THREONINE-PROTEIN KINASE SD1-1"/>
    <property type="match status" value="1"/>
</dbReference>
<feature type="region of interest" description="Disordered" evidence="17">
    <location>
        <begin position="148"/>
        <end position="185"/>
    </location>
</feature>
<evidence type="ECO:0000256" key="9">
    <source>
        <dbReference type="ARBA" id="ARBA00022777"/>
    </source>
</evidence>
<keyword evidence="19" id="KW-1185">Reference proteome</keyword>
<dbReference type="GeneID" id="104590307"/>
<evidence type="ECO:0000256" key="7">
    <source>
        <dbReference type="ARBA" id="ARBA00022729"/>
    </source>
</evidence>
<evidence type="ECO:0000256" key="1">
    <source>
        <dbReference type="ARBA" id="ARBA00004167"/>
    </source>
</evidence>
<evidence type="ECO:0000313" key="19">
    <source>
        <dbReference type="Proteomes" id="UP000189703"/>
    </source>
</evidence>
<dbReference type="InterPro" id="IPR000719">
    <property type="entry name" value="Prot_kinase_dom"/>
</dbReference>
<keyword evidence="11" id="KW-1133">Transmembrane helix</keyword>
<sequence length="369" mass="41463">MTLNSVDNAGDVRAGQVLDIPLEVCASNVIHESPDYPLVVANGTYTLTANNCVRCRCNIPYDSRYNSYYTRRLHCEPSHATQLISNWTHQCPPMQCLFDNGASLTLGDHTPFVQTSCGYACVYTGYNNANQTIFTDLALDYMCGHRDEPLPPVPSPSPSPSPYPEGDAPPLQQPTNAPQPTPAYSKKKKKRIFILIKYRCISSNGNTYLGHDILHKEEEDAEKKREKERKRGNMENNNENVNILENTRKDLEFPLFDFLTISIATNDFSLDHKLGQGGFGPVYKGKLEDGQEIAVKRLSKTSGQGPNEFKNEVILIAKLQHRNLVKLLGCCIHGEEKMLIYEYMPNKSLDTFIFGLALSEAYICFQLLN</sequence>
<dbReference type="Pfam" id="PF07714">
    <property type="entry name" value="PK_Tyr_Ser-Thr"/>
    <property type="match status" value="1"/>
</dbReference>
<evidence type="ECO:0000256" key="3">
    <source>
        <dbReference type="ARBA" id="ARBA00022475"/>
    </source>
</evidence>
<evidence type="ECO:0000256" key="15">
    <source>
        <dbReference type="ARBA" id="ARBA00023180"/>
    </source>
</evidence>
<keyword evidence="5" id="KW-0808">Transferase</keyword>
<evidence type="ECO:0000256" key="17">
    <source>
        <dbReference type="SAM" id="MobiDB-lite"/>
    </source>
</evidence>
<keyword evidence="10" id="KW-0067">ATP-binding</keyword>
<dbReference type="RefSeq" id="XP_019052040.1">
    <property type="nucleotide sequence ID" value="XM_019196495.1"/>
</dbReference>
<dbReference type="SUPFAM" id="SSF56112">
    <property type="entry name" value="Protein kinase-like (PK-like)"/>
    <property type="match status" value="1"/>
</dbReference>
<dbReference type="InParanoid" id="A0A1U8Q1X1"/>
<keyword evidence="14 20" id="KW-0675">Receptor</keyword>
<dbReference type="PROSITE" id="PS50011">
    <property type="entry name" value="PROTEIN_KINASE_DOM"/>
    <property type="match status" value="1"/>
</dbReference>
<keyword evidence="16" id="KW-0175">Coiled coil</keyword>
<name>A0A1U8Q1X1_NELNU</name>
<proteinExistence type="predicted"/>
<dbReference type="PANTHER" id="PTHR27002">
    <property type="entry name" value="RECEPTOR-LIKE SERINE/THREONINE-PROTEIN KINASE SD1-8"/>
    <property type="match status" value="1"/>
</dbReference>
<evidence type="ECO:0000256" key="4">
    <source>
        <dbReference type="ARBA" id="ARBA00022527"/>
    </source>
</evidence>
<evidence type="ECO:0000313" key="20">
    <source>
        <dbReference type="RefSeq" id="XP_019052040.1"/>
    </source>
</evidence>
<keyword evidence="15" id="KW-0325">Glycoprotein</keyword>
<keyword evidence="6" id="KW-0812">Transmembrane</keyword>
<feature type="coiled-coil region" evidence="16">
    <location>
        <begin position="211"/>
        <end position="247"/>
    </location>
</feature>
<dbReference type="AlphaFoldDB" id="A0A1U8Q1X1"/>
<dbReference type="GO" id="GO:0005524">
    <property type="term" value="F:ATP binding"/>
    <property type="evidence" value="ECO:0007669"/>
    <property type="project" value="UniProtKB-KW"/>
</dbReference>
<dbReference type="KEGG" id="nnu:104590307"/>
<reference evidence="20" key="1">
    <citation type="submission" date="2025-08" db="UniProtKB">
        <authorList>
            <consortium name="RefSeq"/>
        </authorList>
    </citation>
    <scope>IDENTIFICATION</scope>
</reference>
<keyword evidence="13" id="KW-1015">Disulfide bond</keyword>
<evidence type="ECO:0000256" key="10">
    <source>
        <dbReference type="ARBA" id="ARBA00022840"/>
    </source>
</evidence>
<dbReference type="OrthoDB" id="1915649at2759"/>
<dbReference type="GO" id="GO:0004674">
    <property type="term" value="F:protein serine/threonine kinase activity"/>
    <property type="evidence" value="ECO:0007669"/>
    <property type="project" value="UniProtKB-KW"/>
</dbReference>
<evidence type="ECO:0000256" key="6">
    <source>
        <dbReference type="ARBA" id="ARBA00022692"/>
    </source>
</evidence>
<keyword evidence="7" id="KW-0732">Signal</keyword>
<feature type="domain" description="Protein kinase" evidence="18">
    <location>
        <begin position="268"/>
        <end position="369"/>
    </location>
</feature>
<evidence type="ECO:0000259" key="18">
    <source>
        <dbReference type="PROSITE" id="PS50011"/>
    </source>
</evidence>
<feature type="compositionally biased region" description="Pro residues" evidence="17">
    <location>
        <begin position="150"/>
        <end position="163"/>
    </location>
</feature>
<dbReference type="GO" id="GO:0005886">
    <property type="term" value="C:plasma membrane"/>
    <property type="evidence" value="ECO:0007669"/>
    <property type="project" value="UniProtKB-SubCell"/>
</dbReference>
<dbReference type="InterPro" id="IPR001245">
    <property type="entry name" value="Ser-Thr/Tyr_kinase_cat_dom"/>
</dbReference>
<dbReference type="Proteomes" id="UP000189703">
    <property type="component" value="Unplaced"/>
</dbReference>
<evidence type="ECO:0000256" key="5">
    <source>
        <dbReference type="ARBA" id="ARBA00022679"/>
    </source>
</evidence>
<evidence type="ECO:0000256" key="2">
    <source>
        <dbReference type="ARBA" id="ARBA00004236"/>
    </source>
</evidence>
<keyword evidence="3" id="KW-1003">Cell membrane</keyword>
<evidence type="ECO:0000256" key="12">
    <source>
        <dbReference type="ARBA" id="ARBA00023136"/>
    </source>
</evidence>
<comment type="subcellular location">
    <subcellularLocation>
        <location evidence="2">Cell membrane</location>
    </subcellularLocation>
    <subcellularLocation>
        <location evidence="1">Membrane</location>
        <topology evidence="1">Single-pass membrane protein</topology>
    </subcellularLocation>
</comment>
<evidence type="ECO:0000256" key="14">
    <source>
        <dbReference type="ARBA" id="ARBA00023170"/>
    </source>
</evidence>
<evidence type="ECO:0000256" key="16">
    <source>
        <dbReference type="SAM" id="Coils"/>
    </source>
</evidence>
<feature type="compositionally biased region" description="Low complexity" evidence="17">
    <location>
        <begin position="168"/>
        <end position="178"/>
    </location>
</feature>